<dbReference type="InterPro" id="IPR049326">
    <property type="entry name" value="Rhodopsin_dom_fungi"/>
</dbReference>
<feature type="transmembrane region" description="Helical" evidence="7">
    <location>
        <begin position="211"/>
        <end position="229"/>
    </location>
</feature>
<evidence type="ECO:0000313" key="9">
    <source>
        <dbReference type="EMBL" id="KAL1858252.1"/>
    </source>
</evidence>
<feature type="transmembrane region" description="Helical" evidence="7">
    <location>
        <begin position="249"/>
        <end position="268"/>
    </location>
</feature>
<gene>
    <name evidence="9" type="ORF">Daus18300_009998</name>
</gene>
<dbReference type="PANTHER" id="PTHR33048:SF96">
    <property type="entry name" value="INTEGRAL MEMBRANE PROTEIN"/>
    <property type="match status" value="1"/>
</dbReference>
<feature type="transmembrane region" description="Helical" evidence="7">
    <location>
        <begin position="123"/>
        <end position="145"/>
    </location>
</feature>
<name>A0ABR3WCC0_9PEZI</name>
<feature type="region of interest" description="Disordered" evidence="6">
    <location>
        <begin position="289"/>
        <end position="323"/>
    </location>
</feature>
<comment type="caution">
    <text evidence="9">The sequence shown here is derived from an EMBL/GenBank/DDBJ whole genome shotgun (WGS) entry which is preliminary data.</text>
</comment>
<keyword evidence="3 7" id="KW-1133">Transmembrane helix</keyword>
<evidence type="ECO:0000256" key="5">
    <source>
        <dbReference type="ARBA" id="ARBA00038359"/>
    </source>
</evidence>
<feature type="transmembrane region" description="Helical" evidence="7">
    <location>
        <begin position="94"/>
        <end position="116"/>
    </location>
</feature>
<evidence type="ECO:0000256" key="6">
    <source>
        <dbReference type="SAM" id="MobiDB-lite"/>
    </source>
</evidence>
<proteinExistence type="inferred from homology"/>
<evidence type="ECO:0000256" key="1">
    <source>
        <dbReference type="ARBA" id="ARBA00004141"/>
    </source>
</evidence>
<reference evidence="9 10" key="1">
    <citation type="journal article" date="2024" name="IMA Fungus">
        <title>IMA Genome - F19 : A genome assembly and annotation guide to empower mycologists, including annotated draft genome sequences of Ceratocystis pirilliformis, Diaporthe australafricana, Fusarium ophioides, Paecilomyces lecythidis, and Sporothrix stenoceras.</title>
        <authorList>
            <person name="Aylward J."/>
            <person name="Wilson A.M."/>
            <person name="Visagie C.M."/>
            <person name="Spraker J."/>
            <person name="Barnes I."/>
            <person name="Buitendag C."/>
            <person name="Ceriani C."/>
            <person name="Del Mar Angel L."/>
            <person name="du Plessis D."/>
            <person name="Fuchs T."/>
            <person name="Gasser K."/>
            <person name="Kramer D."/>
            <person name="Li W."/>
            <person name="Munsamy K."/>
            <person name="Piso A."/>
            <person name="Price J.L."/>
            <person name="Sonnekus B."/>
            <person name="Thomas C."/>
            <person name="van der Nest A."/>
            <person name="van Dijk A."/>
            <person name="van Heerden A."/>
            <person name="van Vuuren N."/>
            <person name="Yilmaz N."/>
            <person name="Duong T.A."/>
            <person name="van der Merwe N.A."/>
            <person name="Wingfield M.J."/>
            <person name="Wingfield B.D."/>
        </authorList>
    </citation>
    <scope>NUCLEOTIDE SEQUENCE [LARGE SCALE GENOMIC DNA]</scope>
    <source>
        <strain evidence="9 10">CMW 18300</strain>
    </source>
</reference>
<evidence type="ECO:0000259" key="8">
    <source>
        <dbReference type="Pfam" id="PF20684"/>
    </source>
</evidence>
<dbReference type="Proteomes" id="UP001583177">
    <property type="component" value="Unassembled WGS sequence"/>
</dbReference>
<feature type="compositionally biased region" description="Low complexity" evidence="6">
    <location>
        <begin position="308"/>
        <end position="317"/>
    </location>
</feature>
<feature type="transmembrane region" description="Helical" evidence="7">
    <location>
        <begin position="49"/>
        <end position="74"/>
    </location>
</feature>
<feature type="transmembrane region" description="Helical" evidence="7">
    <location>
        <begin position="177"/>
        <end position="199"/>
    </location>
</feature>
<evidence type="ECO:0000313" key="10">
    <source>
        <dbReference type="Proteomes" id="UP001583177"/>
    </source>
</evidence>
<feature type="compositionally biased region" description="Polar residues" evidence="6">
    <location>
        <begin position="425"/>
        <end position="438"/>
    </location>
</feature>
<sequence>MADNATELDDYNGGALVGTAVSFLVLTFFSVGLRTYVRGVLTKSFMADDWLMLAAQVVFTISCTFILLGVNTGLGRRNKSLPQNQEIDALKWQALATATYVLNMMFIKLSIGFFLLRLAVQKRYLYTIYGTMFVVLIWSLALWFWDIFQCSPVQAQWDYTIPNLKCVSAQEVVNAAYALSVMTIVTDWLFALLPIPMIWHVKMTSQAKATVVVVLGLGIFASIATLIRLKFLSDLTDTTDILFAGTDAMVWTLVEPGVAIVASSLVTIRPLLRKMRLKGFESTERSRGLRFEGQSGSGGMGSRGGGNRSSTRRTVGSMPGYGPDNVKLADLEPGFGGNKGYWSQGTTLTSRTSTHAGSRPGGWGVGVAVTVREDDEDADRISPIGVAIGDGGHFGHGKGHGRSGGSTPDSDVFVIEGPSRPHPAAQTTQWRSDTPTSPEESEHSQGLRHPSYRDGPRRVSSPDFPIQNTR</sequence>
<dbReference type="EMBL" id="JAWRVE010000106">
    <property type="protein sequence ID" value="KAL1858252.1"/>
    <property type="molecule type" value="Genomic_DNA"/>
</dbReference>
<dbReference type="Pfam" id="PF20684">
    <property type="entry name" value="Fung_rhodopsin"/>
    <property type="match status" value="1"/>
</dbReference>
<feature type="compositionally biased region" description="Basic and acidic residues" evidence="6">
    <location>
        <begin position="440"/>
        <end position="457"/>
    </location>
</feature>
<evidence type="ECO:0000256" key="7">
    <source>
        <dbReference type="SAM" id="Phobius"/>
    </source>
</evidence>
<evidence type="ECO:0000256" key="4">
    <source>
        <dbReference type="ARBA" id="ARBA00023136"/>
    </source>
</evidence>
<comment type="similarity">
    <text evidence="5">Belongs to the SAT4 family.</text>
</comment>
<feature type="compositionally biased region" description="Gly residues" evidence="6">
    <location>
        <begin position="295"/>
        <end position="307"/>
    </location>
</feature>
<keyword evidence="10" id="KW-1185">Reference proteome</keyword>
<dbReference type="PANTHER" id="PTHR33048">
    <property type="entry name" value="PTH11-LIKE INTEGRAL MEMBRANE PROTEIN (AFU_ORTHOLOGUE AFUA_5G11245)"/>
    <property type="match status" value="1"/>
</dbReference>
<feature type="domain" description="Rhodopsin" evidence="8">
    <location>
        <begin position="33"/>
        <end position="274"/>
    </location>
</feature>
<keyword evidence="4 7" id="KW-0472">Membrane</keyword>
<dbReference type="InterPro" id="IPR052337">
    <property type="entry name" value="SAT4-like"/>
</dbReference>
<evidence type="ECO:0000256" key="3">
    <source>
        <dbReference type="ARBA" id="ARBA00022989"/>
    </source>
</evidence>
<accession>A0ABR3WCC0</accession>
<protein>
    <recommendedName>
        <fullName evidence="8">Rhodopsin domain-containing protein</fullName>
    </recommendedName>
</protein>
<keyword evidence="2 7" id="KW-0812">Transmembrane</keyword>
<feature type="transmembrane region" description="Helical" evidence="7">
    <location>
        <begin position="15"/>
        <end position="37"/>
    </location>
</feature>
<evidence type="ECO:0000256" key="2">
    <source>
        <dbReference type="ARBA" id="ARBA00022692"/>
    </source>
</evidence>
<feature type="region of interest" description="Disordered" evidence="6">
    <location>
        <begin position="387"/>
        <end position="470"/>
    </location>
</feature>
<organism evidence="9 10">
    <name type="scientific">Diaporthe australafricana</name>
    <dbReference type="NCBI Taxonomy" id="127596"/>
    <lineage>
        <taxon>Eukaryota</taxon>
        <taxon>Fungi</taxon>
        <taxon>Dikarya</taxon>
        <taxon>Ascomycota</taxon>
        <taxon>Pezizomycotina</taxon>
        <taxon>Sordariomycetes</taxon>
        <taxon>Sordariomycetidae</taxon>
        <taxon>Diaporthales</taxon>
        <taxon>Diaporthaceae</taxon>
        <taxon>Diaporthe</taxon>
    </lineage>
</organism>
<comment type="subcellular location">
    <subcellularLocation>
        <location evidence="1">Membrane</location>
        <topology evidence="1">Multi-pass membrane protein</topology>
    </subcellularLocation>
</comment>